<keyword evidence="1" id="KW-0597">Phosphoprotein</keyword>
<accession>A0A0P9D0Y2</accession>
<evidence type="ECO:0000313" key="3">
    <source>
        <dbReference type="EMBL" id="KPV52518.1"/>
    </source>
</evidence>
<dbReference type="SUPFAM" id="SSF52091">
    <property type="entry name" value="SpoIIaa-like"/>
    <property type="match status" value="1"/>
</dbReference>
<feature type="domain" description="STAS" evidence="2">
    <location>
        <begin position="152"/>
        <end position="267"/>
    </location>
</feature>
<evidence type="ECO:0000256" key="1">
    <source>
        <dbReference type="ARBA" id="ARBA00022553"/>
    </source>
</evidence>
<organism evidence="3 4">
    <name type="scientific">Kouleothrix aurantiaca</name>
    <dbReference type="NCBI Taxonomy" id="186479"/>
    <lineage>
        <taxon>Bacteria</taxon>
        <taxon>Bacillati</taxon>
        <taxon>Chloroflexota</taxon>
        <taxon>Chloroflexia</taxon>
        <taxon>Chloroflexales</taxon>
        <taxon>Roseiflexineae</taxon>
        <taxon>Roseiflexaceae</taxon>
        <taxon>Kouleothrix</taxon>
    </lineage>
</organism>
<dbReference type="Gene3D" id="3.30.750.24">
    <property type="entry name" value="STAS domain"/>
    <property type="match status" value="1"/>
</dbReference>
<dbReference type="InterPro" id="IPR002645">
    <property type="entry name" value="STAS_dom"/>
</dbReference>
<dbReference type="InterPro" id="IPR051932">
    <property type="entry name" value="Bact_StressResp_Reg"/>
</dbReference>
<evidence type="ECO:0000259" key="2">
    <source>
        <dbReference type="PROSITE" id="PS50801"/>
    </source>
</evidence>
<evidence type="ECO:0000313" key="4">
    <source>
        <dbReference type="Proteomes" id="UP000050509"/>
    </source>
</evidence>
<dbReference type="EMBL" id="LJCR01000517">
    <property type="protein sequence ID" value="KPV52518.1"/>
    <property type="molecule type" value="Genomic_DNA"/>
</dbReference>
<gene>
    <name evidence="3" type="ORF">SE17_15030</name>
</gene>
<sequence length="275" mass="30302">MNQQELVSSLAHNIPVFAENLIVDLQARQLDTYAGIPRDTLLHMMTGALTAFLNDILLDEPHFFNDYWKLVTPARAEAGAKVDDMFDAVFMSIDKLNEYVDEHTRDDPVLQNWWLRTAYTIAHSTMLLLSQIFANVREKIIRQQDAHIRELSTPIMPLYHGILALPLVGAFDAHRAGQVMETLLSGISQQQADVVIIDITGVPMVDTNVANYLLMAARAARLLGAQIILVGISAEIAQTLVQLGADLTGMATRANLQSGIEYALAMQGLAIAPRG</sequence>
<dbReference type="AlphaFoldDB" id="A0A0P9D0Y2"/>
<proteinExistence type="predicted"/>
<keyword evidence="4" id="KW-1185">Reference proteome</keyword>
<protein>
    <recommendedName>
        <fullName evidence="2">STAS domain-containing protein</fullName>
    </recommendedName>
</protein>
<dbReference type="CDD" id="cd07041">
    <property type="entry name" value="STAS_RsbR_RsbS_like"/>
    <property type="match status" value="1"/>
</dbReference>
<dbReference type="Pfam" id="PF01740">
    <property type="entry name" value="STAS"/>
    <property type="match status" value="1"/>
</dbReference>
<name>A0A0P9D0Y2_9CHLR</name>
<dbReference type="PROSITE" id="PS50801">
    <property type="entry name" value="STAS"/>
    <property type="match status" value="1"/>
</dbReference>
<dbReference type="PANTHER" id="PTHR33745">
    <property type="entry name" value="RSBT ANTAGONIST PROTEIN RSBS-RELATED"/>
    <property type="match status" value="1"/>
</dbReference>
<dbReference type="Proteomes" id="UP000050509">
    <property type="component" value="Unassembled WGS sequence"/>
</dbReference>
<dbReference type="PANTHER" id="PTHR33745:SF3">
    <property type="entry name" value="RSBT CO-ANTAGONIST PROTEIN RSBRC"/>
    <property type="match status" value="1"/>
</dbReference>
<comment type="caution">
    <text evidence="3">The sequence shown here is derived from an EMBL/GenBank/DDBJ whole genome shotgun (WGS) entry which is preliminary data.</text>
</comment>
<reference evidence="3 4" key="1">
    <citation type="submission" date="2015-09" db="EMBL/GenBank/DDBJ databases">
        <title>Draft genome sequence of Kouleothrix aurantiaca JCM 19913.</title>
        <authorList>
            <person name="Hemp J."/>
        </authorList>
    </citation>
    <scope>NUCLEOTIDE SEQUENCE [LARGE SCALE GENOMIC DNA]</scope>
    <source>
        <strain evidence="3 4">COM-B</strain>
    </source>
</reference>
<dbReference type="InterPro" id="IPR036513">
    <property type="entry name" value="STAS_dom_sf"/>
</dbReference>